<reference evidence="11" key="1">
    <citation type="journal article" date="2015" name="Nature">
        <title>Complex archaea that bridge the gap between prokaryotes and eukaryotes.</title>
        <authorList>
            <person name="Spang A."/>
            <person name="Saw J.H."/>
            <person name="Jorgensen S.L."/>
            <person name="Zaremba-Niedzwiedzka K."/>
            <person name="Martijn J."/>
            <person name="Lind A.E."/>
            <person name="van Eijk R."/>
            <person name="Schleper C."/>
            <person name="Guy L."/>
            <person name="Ettema T.J."/>
        </authorList>
    </citation>
    <scope>NUCLEOTIDE SEQUENCE</scope>
</reference>
<dbReference type="GO" id="GO:0046872">
    <property type="term" value="F:metal ion binding"/>
    <property type="evidence" value="ECO:0007669"/>
    <property type="project" value="UniProtKB-KW"/>
</dbReference>
<dbReference type="Pfam" id="PF00478">
    <property type="entry name" value="IMPDH"/>
    <property type="match status" value="1"/>
</dbReference>
<dbReference type="SMART" id="SM01240">
    <property type="entry name" value="IMPDH"/>
    <property type="match status" value="1"/>
</dbReference>
<dbReference type="PIRSF" id="PIRSF000235">
    <property type="entry name" value="GMP_reductase"/>
    <property type="match status" value="1"/>
</dbReference>
<organism evidence="11">
    <name type="scientific">marine sediment metagenome</name>
    <dbReference type="NCBI Taxonomy" id="412755"/>
    <lineage>
        <taxon>unclassified sequences</taxon>
        <taxon>metagenomes</taxon>
        <taxon>ecological metagenomes</taxon>
    </lineage>
</organism>
<dbReference type="AlphaFoldDB" id="A0A0F9DJI9"/>
<keyword evidence="5" id="KW-0630">Potassium</keyword>
<dbReference type="NCBIfam" id="NF003470">
    <property type="entry name" value="PRK05096.1"/>
    <property type="match status" value="1"/>
</dbReference>
<keyword evidence="3" id="KW-0479">Metal-binding</keyword>
<accession>A0A0F9DJI9</accession>
<protein>
    <recommendedName>
        <fullName evidence="2">GMP reductase</fullName>
        <ecNumber evidence="1">1.7.1.7</ecNumber>
    </recommendedName>
    <alternativeName>
        <fullName evidence="7">Guanosine 5'-monophosphate oxidoreductase</fullName>
    </alternativeName>
</protein>
<comment type="catalytic activity">
    <reaction evidence="9">
        <text>IMP + NH4(+) + NADP(+) = GMP + NADPH + 2 H(+)</text>
        <dbReference type="Rhea" id="RHEA:17185"/>
        <dbReference type="ChEBI" id="CHEBI:15378"/>
        <dbReference type="ChEBI" id="CHEBI:28938"/>
        <dbReference type="ChEBI" id="CHEBI:57783"/>
        <dbReference type="ChEBI" id="CHEBI:58053"/>
        <dbReference type="ChEBI" id="CHEBI:58115"/>
        <dbReference type="ChEBI" id="CHEBI:58349"/>
        <dbReference type="EC" id="1.7.1.7"/>
    </reaction>
</comment>
<dbReference type="EMBL" id="LAZR01041362">
    <property type="protein sequence ID" value="KKL12183.1"/>
    <property type="molecule type" value="Genomic_DNA"/>
</dbReference>
<evidence type="ECO:0000256" key="1">
    <source>
        <dbReference type="ARBA" id="ARBA00012678"/>
    </source>
</evidence>
<proteinExistence type="inferred from homology"/>
<dbReference type="CDD" id="cd00381">
    <property type="entry name" value="IMPDH"/>
    <property type="match status" value="1"/>
</dbReference>
<evidence type="ECO:0000256" key="4">
    <source>
        <dbReference type="ARBA" id="ARBA00022857"/>
    </source>
</evidence>
<dbReference type="Gene3D" id="3.20.20.70">
    <property type="entry name" value="Aldolase class I"/>
    <property type="match status" value="1"/>
</dbReference>
<evidence type="ECO:0000256" key="7">
    <source>
        <dbReference type="ARBA" id="ARBA00030699"/>
    </source>
</evidence>
<evidence type="ECO:0000313" key="11">
    <source>
        <dbReference type="EMBL" id="KKL12183.1"/>
    </source>
</evidence>
<dbReference type="InterPro" id="IPR005993">
    <property type="entry name" value="GMPR"/>
</dbReference>
<name>A0A0F9DJI9_9ZZZZ</name>
<dbReference type="EC" id="1.7.1.7" evidence="1"/>
<dbReference type="HAMAP" id="MF_00596">
    <property type="entry name" value="GMP_reduct_type1"/>
    <property type="match status" value="1"/>
</dbReference>
<dbReference type="InterPro" id="IPR001093">
    <property type="entry name" value="IMP_DH_GMPRt"/>
</dbReference>
<comment type="function">
    <text evidence="8">Catalyzes the irreversible NADPH-dependent deamination of GMP to IMP. It functions in the conversion of nucleobase, nucleoside and nucleotide derivatives of G to A nucleotides, and in maintaining the intracellular balance of A and G nucleotides.</text>
</comment>
<comment type="caution">
    <text evidence="11">The sequence shown here is derived from an EMBL/GenBank/DDBJ whole genome shotgun (WGS) entry which is preliminary data.</text>
</comment>
<feature type="domain" description="IMP dehydrogenase/GMP reductase" evidence="10">
    <location>
        <begin position="9"/>
        <end position="359"/>
    </location>
</feature>
<dbReference type="GO" id="GO:1902560">
    <property type="term" value="C:GMP reductase complex"/>
    <property type="evidence" value="ECO:0007669"/>
    <property type="project" value="InterPro"/>
</dbReference>
<dbReference type="InterPro" id="IPR050139">
    <property type="entry name" value="GMP_reductase"/>
</dbReference>
<sequence>MRIVNELKLDFSDVLISPKRSTLKSRADVDLTRQLKFKYSPHIYNGIPIMASNMDGVGTFSMALELQKHNMFTVLRKHYTPKEWDDAMKKGLSTDHIAVCAGTSLMYDPHAQDYRTLQAVANMYDLKYICIDVANGYQESFMDFVKRARDEFPNQVIMAGNVVTPEATEELVLSGADIVKVGIGPGSACTTRIVTGVGCPQLSAIIECADAAHGLKGWVCADGGCINPGDIAKAFGGNAAFVMLGGMLAAHKECEEQICNEKGDMMPMDLKFPLEQWQYGPLFVKFYGMSSDDAMEKHGTRKDGYRGAEGKAVLLPYKGPVEDTVEQILGGLRSACTYVGAERLKELSKRTTFVRCSQTHNTVFGDSSG</sequence>
<dbReference type="PANTHER" id="PTHR43170:SF5">
    <property type="entry name" value="GMP REDUCTASE"/>
    <property type="match status" value="1"/>
</dbReference>
<evidence type="ECO:0000256" key="8">
    <source>
        <dbReference type="ARBA" id="ARBA00037691"/>
    </source>
</evidence>
<dbReference type="InterPro" id="IPR013785">
    <property type="entry name" value="Aldolase_TIM"/>
</dbReference>
<evidence type="ECO:0000256" key="2">
    <source>
        <dbReference type="ARBA" id="ARBA00015800"/>
    </source>
</evidence>
<gene>
    <name evidence="11" type="ORF">LCGC14_2538320</name>
</gene>
<evidence type="ECO:0000256" key="9">
    <source>
        <dbReference type="ARBA" id="ARBA00048616"/>
    </source>
</evidence>
<evidence type="ECO:0000256" key="6">
    <source>
        <dbReference type="ARBA" id="ARBA00023002"/>
    </source>
</evidence>
<dbReference type="PROSITE" id="PS00487">
    <property type="entry name" value="IMP_DH_GMP_RED"/>
    <property type="match status" value="1"/>
</dbReference>
<evidence type="ECO:0000259" key="10">
    <source>
        <dbReference type="Pfam" id="PF00478"/>
    </source>
</evidence>
<keyword evidence="4" id="KW-0521">NADP</keyword>
<dbReference type="GO" id="GO:0003920">
    <property type="term" value="F:GMP reductase activity"/>
    <property type="evidence" value="ECO:0007669"/>
    <property type="project" value="UniProtKB-EC"/>
</dbReference>
<keyword evidence="6" id="KW-0560">Oxidoreductase</keyword>
<dbReference type="PANTHER" id="PTHR43170">
    <property type="entry name" value="GMP REDUCTASE"/>
    <property type="match status" value="1"/>
</dbReference>
<evidence type="ECO:0000256" key="3">
    <source>
        <dbReference type="ARBA" id="ARBA00022723"/>
    </source>
</evidence>
<evidence type="ECO:0000256" key="5">
    <source>
        <dbReference type="ARBA" id="ARBA00022958"/>
    </source>
</evidence>
<dbReference type="SUPFAM" id="SSF51412">
    <property type="entry name" value="Inosine monophosphate dehydrogenase (IMPDH)"/>
    <property type="match status" value="1"/>
</dbReference>
<dbReference type="InterPro" id="IPR015875">
    <property type="entry name" value="IMP_DH/GMP_Rdtase_CS"/>
</dbReference>
<dbReference type="GO" id="GO:0009117">
    <property type="term" value="P:nucleotide metabolic process"/>
    <property type="evidence" value="ECO:0007669"/>
    <property type="project" value="InterPro"/>
</dbReference>